<dbReference type="VEuPathDB" id="FungiDB:MCYG_04356"/>
<dbReference type="RefSeq" id="XP_002846619.1">
    <property type="nucleotide sequence ID" value="XM_002846573.1"/>
</dbReference>
<dbReference type="eggNOG" id="ENOG502S3Q3">
    <property type="taxonomic scope" value="Eukaryota"/>
</dbReference>
<comment type="function">
    <text evidence="7">Component of the PEX13-PEX14 docking complex, a translocon channel that specifically mediates the import of peroxisomal cargo proteins bound to PEX5 receptor. The PEX13-PEX14 docking complex forms a large import pore which can be opened to a diameter of about 9 nm. Mechanistically, PEX5 receptor along with cargo proteins associates with the PEX14 subunit of the PEX13-PEX14 docking complex in the cytosol, leading to the insertion of the receptor into the organelle membrane with the concomitant translocation of the cargo into the peroxisome matrix.</text>
</comment>
<keyword evidence="7" id="KW-0472">Membrane</keyword>
<evidence type="ECO:0000313" key="10">
    <source>
        <dbReference type="EMBL" id="EEQ31537.1"/>
    </source>
</evidence>
<dbReference type="GO" id="GO:0016560">
    <property type="term" value="P:protein import into peroxisome matrix, docking"/>
    <property type="evidence" value="ECO:0007669"/>
    <property type="project" value="UniProtKB-UniRule"/>
</dbReference>
<feature type="compositionally biased region" description="Polar residues" evidence="8">
    <location>
        <begin position="227"/>
        <end position="236"/>
    </location>
</feature>
<feature type="compositionally biased region" description="Low complexity" evidence="8">
    <location>
        <begin position="85"/>
        <end position="110"/>
    </location>
</feature>
<dbReference type="Proteomes" id="UP000002035">
    <property type="component" value="Unassembled WGS sequence"/>
</dbReference>
<dbReference type="Pfam" id="PF04695">
    <property type="entry name" value="Pex14_N"/>
    <property type="match status" value="1"/>
</dbReference>
<dbReference type="AlphaFoldDB" id="C5FPM1"/>
<keyword evidence="2" id="KW-0811">Translocation</keyword>
<keyword evidence="11" id="KW-1185">Reference proteome</keyword>
<dbReference type="Gene3D" id="1.10.10.10">
    <property type="entry name" value="Winged helix-like DNA-binding domain superfamily/Winged helix DNA-binding domain"/>
    <property type="match status" value="1"/>
</dbReference>
<evidence type="ECO:0000256" key="2">
    <source>
        <dbReference type="ARBA" id="ARBA00023010"/>
    </source>
</evidence>
<dbReference type="InterPro" id="IPR006785">
    <property type="entry name" value="Pex14_N"/>
</dbReference>
<evidence type="ECO:0000256" key="5">
    <source>
        <dbReference type="ARBA" id="ARBA00029691"/>
    </source>
</evidence>
<evidence type="ECO:0000256" key="8">
    <source>
        <dbReference type="SAM" id="MobiDB-lite"/>
    </source>
</evidence>
<feature type="compositionally biased region" description="Low complexity" evidence="8">
    <location>
        <begin position="19"/>
        <end position="33"/>
    </location>
</feature>
<sequence length="397" mass="42813">MAGPKGTAIPSWQQGAAQETSSESSTATSSPAEPESRETLLEQAKRFLQDESISEAPTDKKIAFLESKGLSNDEIHTLLGVSRNTQATADDTTTTTSSTTPEPESQSQSSKVKETPKEPPSEGVQFLSAPSPTPSKDVPPIITYPEFLLRQSKPPLITFQNFLYTLYGTAGLAASIYGASEYLAKPMLESLNGARHEFSETVQGNLKMLNEKLEGSVSRIPPLSTPRPKQTSSTEGQSEDDNESVTSDPTELFHRDIATQTIDLEPPTSSQTAVGTEVQAEPAQKTIDNHLARLRSISSHLSSVVTAEKYSDSTQGYARDRLTELYTYLDSLTYSTPSYLSSSLYGSYEDSDTKKPTGEDEAISAFKSEVRSVKGTLLSARNFPSGSGGLRSGSAVR</sequence>
<dbReference type="GO" id="GO:1990429">
    <property type="term" value="C:peroxisomal importomer complex"/>
    <property type="evidence" value="ECO:0007669"/>
    <property type="project" value="TreeGrafter"/>
</dbReference>
<feature type="compositionally biased region" description="Basic and acidic residues" evidence="8">
    <location>
        <begin position="111"/>
        <end position="120"/>
    </location>
</feature>
<keyword evidence="7" id="KW-0653">Protein transport</keyword>
<dbReference type="PANTHER" id="PTHR23058:SF5">
    <property type="entry name" value="PEROXISOMAL MEMBRANE PROTEIN PEX14"/>
    <property type="match status" value="1"/>
</dbReference>
<dbReference type="EMBL" id="DS995704">
    <property type="protein sequence ID" value="EEQ31537.1"/>
    <property type="molecule type" value="Genomic_DNA"/>
</dbReference>
<dbReference type="GO" id="GO:0005778">
    <property type="term" value="C:peroxisomal membrane"/>
    <property type="evidence" value="ECO:0007669"/>
    <property type="project" value="UniProtKB-SubCell"/>
</dbReference>
<reference evidence="11" key="1">
    <citation type="journal article" date="2012" name="MBio">
        <title>Comparative genome analysis of Trichophyton rubrum and related dermatophytes reveals candidate genes involved in infection.</title>
        <authorList>
            <person name="Martinez D.A."/>
            <person name="Oliver B.G."/>
            <person name="Graeser Y."/>
            <person name="Goldberg J.M."/>
            <person name="Li W."/>
            <person name="Martinez-Rossi N.M."/>
            <person name="Monod M."/>
            <person name="Shelest E."/>
            <person name="Barton R.C."/>
            <person name="Birch E."/>
            <person name="Brakhage A.A."/>
            <person name="Chen Z."/>
            <person name="Gurr S.J."/>
            <person name="Heiman D."/>
            <person name="Heitman J."/>
            <person name="Kosti I."/>
            <person name="Rossi A."/>
            <person name="Saif S."/>
            <person name="Samalova M."/>
            <person name="Saunders C.W."/>
            <person name="Shea T."/>
            <person name="Summerbell R.C."/>
            <person name="Xu J."/>
            <person name="Young S."/>
            <person name="Zeng Q."/>
            <person name="Birren B.W."/>
            <person name="Cuomo C.A."/>
            <person name="White T.C."/>
        </authorList>
    </citation>
    <scope>NUCLEOTIDE SEQUENCE [LARGE SCALE GENOMIC DNA]</scope>
    <source>
        <strain evidence="11">ATCC MYA-4605 / CBS 113480</strain>
    </source>
</reference>
<evidence type="ECO:0000256" key="6">
    <source>
        <dbReference type="ARBA" id="ARBA00046271"/>
    </source>
</evidence>
<evidence type="ECO:0000313" key="11">
    <source>
        <dbReference type="Proteomes" id="UP000002035"/>
    </source>
</evidence>
<comment type="subcellular location">
    <subcellularLocation>
        <location evidence="6 7">Peroxisome membrane</location>
    </subcellularLocation>
</comment>
<gene>
    <name evidence="10" type="ORF">MCYG_04356</name>
</gene>
<dbReference type="InterPro" id="IPR036388">
    <property type="entry name" value="WH-like_DNA-bd_sf"/>
</dbReference>
<organism evidence="10 11">
    <name type="scientific">Arthroderma otae (strain ATCC MYA-4605 / CBS 113480)</name>
    <name type="common">Microsporum canis</name>
    <dbReference type="NCBI Taxonomy" id="554155"/>
    <lineage>
        <taxon>Eukaryota</taxon>
        <taxon>Fungi</taxon>
        <taxon>Dikarya</taxon>
        <taxon>Ascomycota</taxon>
        <taxon>Pezizomycotina</taxon>
        <taxon>Eurotiomycetes</taxon>
        <taxon>Eurotiomycetidae</taxon>
        <taxon>Onygenales</taxon>
        <taxon>Arthrodermataceae</taxon>
        <taxon>Microsporum</taxon>
    </lineage>
</organism>
<keyword evidence="7" id="KW-0813">Transport</keyword>
<dbReference type="PANTHER" id="PTHR23058">
    <property type="entry name" value="PEROXISOMAL MEMBRANE PROTEIN PEX14"/>
    <property type="match status" value="1"/>
</dbReference>
<feature type="region of interest" description="Disordered" evidence="8">
    <location>
        <begin position="76"/>
        <end position="138"/>
    </location>
</feature>
<evidence type="ECO:0000256" key="7">
    <source>
        <dbReference type="RuleBase" id="RU367032"/>
    </source>
</evidence>
<protein>
    <recommendedName>
        <fullName evidence="4 7">Peroxisomal membrane protein PEX14</fullName>
    </recommendedName>
    <alternativeName>
        <fullName evidence="5 7">Peroxin-14</fullName>
    </alternativeName>
</protein>
<keyword evidence="3 7" id="KW-0576">Peroxisome</keyword>
<feature type="domain" description="Peroxisome membrane anchor protein Pex14p N-terminal" evidence="9">
    <location>
        <begin position="37"/>
        <end position="80"/>
    </location>
</feature>
<dbReference type="OMA" id="CDGLIYS"/>
<evidence type="ECO:0000256" key="3">
    <source>
        <dbReference type="ARBA" id="ARBA00023140"/>
    </source>
</evidence>
<dbReference type="OrthoDB" id="441517at2759"/>
<dbReference type="HOGENOM" id="CLU_044743_0_0_1"/>
<feature type="region of interest" description="Disordered" evidence="8">
    <location>
        <begin position="1"/>
        <end position="39"/>
    </location>
</feature>
<evidence type="ECO:0000256" key="1">
    <source>
        <dbReference type="ARBA" id="ARBA00005443"/>
    </source>
</evidence>
<name>C5FPM1_ARTOC</name>
<comment type="similarity">
    <text evidence="1 7">Belongs to the peroxin-14 family.</text>
</comment>
<accession>C5FPM1</accession>
<dbReference type="InterPro" id="IPR025655">
    <property type="entry name" value="PEX14"/>
</dbReference>
<feature type="region of interest" description="Disordered" evidence="8">
    <location>
        <begin position="216"/>
        <end position="249"/>
    </location>
</feature>
<evidence type="ECO:0000256" key="4">
    <source>
        <dbReference type="ARBA" id="ARBA00029502"/>
    </source>
</evidence>
<proteinExistence type="inferred from homology"/>
<dbReference type="GO" id="GO:0005102">
    <property type="term" value="F:signaling receptor binding"/>
    <property type="evidence" value="ECO:0007669"/>
    <property type="project" value="TreeGrafter"/>
</dbReference>
<evidence type="ECO:0000259" key="9">
    <source>
        <dbReference type="Pfam" id="PF04695"/>
    </source>
</evidence>
<dbReference type="GeneID" id="9226026"/>